<dbReference type="Proteomes" id="UP000012040">
    <property type="component" value="Chromosome"/>
</dbReference>
<organism evidence="2 3">
    <name type="scientific">Pseudobdellovibrio exovorus JSS</name>
    <dbReference type="NCBI Taxonomy" id="1184267"/>
    <lineage>
        <taxon>Bacteria</taxon>
        <taxon>Pseudomonadati</taxon>
        <taxon>Bdellovibrionota</taxon>
        <taxon>Bdellovibrionia</taxon>
        <taxon>Bdellovibrionales</taxon>
        <taxon>Pseudobdellovibrionaceae</taxon>
        <taxon>Pseudobdellovibrio</taxon>
    </lineage>
</organism>
<feature type="chain" id="PRO_5004060147" evidence="1">
    <location>
        <begin position="23"/>
        <end position="69"/>
    </location>
</feature>
<accession>M4VBG3</accession>
<dbReference type="RefSeq" id="WP_015470315.1">
    <property type="nucleotide sequence ID" value="NC_020813.1"/>
</dbReference>
<dbReference type="EMBL" id="CP003537">
    <property type="protein sequence ID" value="AGH95825.1"/>
    <property type="molecule type" value="Genomic_DNA"/>
</dbReference>
<evidence type="ECO:0000313" key="2">
    <source>
        <dbReference type="EMBL" id="AGH95825.1"/>
    </source>
</evidence>
<name>M4VBG3_9BACT</name>
<dbReference type="AlphaFoldDB" id="M4VBG3"/>
<keyword evidence="1" id="KW-0732">Signal</keyword>
<proteinExistence type="predicted"/>
<protein>
    <submittedName>
        <fullName evidence="2">Uncharacterized protein</fullName>
    </submittedName>
</protein>
<dbReference type="PATRIC" id="fig|1184267.3.peg.1630"/>
<dbReference type="STRING" id="1184267.A11Q_1609"/>
<dbReference type="KEGG" id="bex:A11Q_1609"/>
<reference evidence="2 3" key="1">
    <citation type="journal article" date="2013" name="ISME J.">
        <title>By their genes ye shall know them: genomic signatures of predatory bacteria.</title>
        <authorList>
            <person name="Pasternak Z."/>
            <person name="Pietrokovski S."/>
            <person name="Rotem O."/>
            <person name="Gophna U."/>
            <person name="Lurie-Weinberger M.N."/>
            <person name="Jurkevitch E."/>
        </authorList>
    </citation>
    <scope>NUCLEOTIDE SEQUENCE [LARGE SCALE GENOMIC DNA]</scope>
    <source>
        <strain evidence="2 3">JSS</strain>
    </source>
</reference>
<evidence type="ECO:0000256" key="1">
    <source>
        <dbReference type="SAM" id="SignalP"/>
    </source>
</evidence>
<sequence>MKKMMYASILLGGLLFSGSLSATVLTDTSLLTEENCRKIKNAQSTQDADTNEQLRLIKEECLKKHPQLK</sequence>
<evidence type="ECO:0000313" key="3">
    <source>
        <dbReference type="Proteomes" id="UP000012040"/>
    </source>
</evidence>
<gene>
    <name evidence="2" type="ORF">A11Q_1609</name>
</gene>
<dbReference type="HOGENOM" id="CLU_2767524_0_0_7"/>
<keyword evidence="3" id="KW-1185">Reference proteome</keyword>
<feature type="signal peptide" evidence="1">
    <location>
        <begin position="1"/>
        <end position="22"/>
    </location>
</feature>